<dbReference type="Gene3D" id="1.10.10.10">
    <property type="entry name" value="Winged helix-like DNA-binding domain superfamily/Winged helix DNA-binding domain"/>
    <property type="match status" value="1"/>
</dbReference>
<dbReference type="SUPFAM" id="SSF88946">
    <property type="entry name" value="Sigma2 domain of RNA polymerase sigma factors"/>
    <property type="match status" value="1"/>
</dbReference>
<reference evidence="7" key="2">
    <citation type="journal article" date="2024" name="Environ. Microbiol.">
        <title>Genome analysis and description of Tunturibacter gen. nov. expands the diversity of Terriglobia in tundra soils.</title>
        <authorList>
            <person name="Messyasz A."/>
            <person name="Mannisto M.K."/>
            <person name="Kerkhof L.J."/>
            <person name="Haggblom M.M."/>
        </authorList>
    </citation>
    <scope>NUCLEOTIDE SEQUENCE</scope>
    <source>
        <strain evidence="7">X5P6</strain>
    </source>
</reference>
<dbReference type="InterPro" id="IPR039425">
    <property type="entry name" value="RNA_pol_sigma-70-like"/>
</dbReference>
<keyword evidence="2" id="KW-0805">Transcription regulation</keyword>
<name>A0AAU7ZMJ3_9BACT</name>
<feature type="domain" description="RNA polymerase sigma factor 70 region 4 type 2" evidence="6">
    <location>
        <begin position="146"/>
        <end position="198"/>
    </location>
</feature>
<dbReference type="GO" id="GO:0006352">
    <property type="term" value="P:DNA-templated transcription initiation"/>
    <property type="evidence" value="ECO:0007669"/>
    <property type="project" value="InterPro"/>
</dbReference>
<evidence type="ECO:0000313" key="7">
    <source>
        <dbReference type="EMBL" id="XCB32318.1"/>
    </source>
</evidence>
<dbReference type="RefSeq" id="WP_353063160.1">
    <property type="nucleotide sequence ID" value="NZ_CP132942.1"/>
</dbReference>
<dbReference type="InterPro" id="IPR014284">
    <property type="entry name" value="RNA_pol_sigma-70_dom"/>
</dbReference>
<dbReference type="InterPro" id="IPR013325">
    <property type="entry name" value="RNA_pol_sigma_r2"/>
</dbReference>
<dbReference type="NCBIfam" id="TIGR02937">
    <property type="entry name" value="sigma70-ECF"/>
    <property type="match status" value="1"/>
</dbReference>
<gene>
    <name evidence="7" type="ORF">RBB77_18010</name>
</gene>
<dbReference type="EMBL" id="CP132942">
    <property type="protein sequence ID" value="XCB32318.1"/>
    <property type="molecule type" value="Genomic_DNA"/>
</dbReference>
<dbReference type="PANTHER" id="PTHR43133:SF51">
    <property type="entry name" value="RNA POLYMERASE SIGMA FACTOR"/>
    <property type="match status" value="1"/>
</dbReference>
<feature type="domain" description="RNA polymerase sigma-70 region 2" evidence="5">
    <location>
        <begin position="42"/>
        <end position="106"/>
    </location>
</feature>
<dbReference type="PANTHER" id="PTHR43133">
    <property type="entry name" value="RNA POLYMERASE ECF-TYPE SIGMA FACTO"/>
    <property type="match status" value="1"/>
</dbReference>
<evidence type="ECO:0000256" key="4">
    <source>
        <dbReference type="ARBA" id="ARBA00023163"/>
    </source>
</evidence>
<evidence type="ECO:0000256" key="1">
    <source>
        <dbReference type="ARBA" id="ARBA00010641"/>
    </source>
</evidence>
<dbReference type="Gene3D" id="1.10.1740.10">
    <property type="match status" value="1"/>
</dbReference>
<comment type="similarity">
    <text evidence="1">Belongs to the sigma-70 factor family. ECF subfamily.</text>
</comment>
<dbReference type="Pfam" id="PF08281">
    <property type="entry name" value="Sigma70_r4_2"/>
    <property type="match status" value="1"/>
</dbReference>
<protein>
    <submittedName>
        <fullName evidence="7">Sigma-70 family RNA polymerase sigma factor</fullName>
    </submittedName>
</protein>
<dbReference type="KEGG" id="tpsc:RBB77_18010"/>
<reference evidence="7" key="1">
    <citation type="submission" date="2023-08" db="EMBL/GenBank/DDBJ databases">
        <authorList>
            <person name="Messyasz A."/>
            <person name="Mannisto M.K."/>
            <person name="Kerkhof L.J."/>
            <person name="Haggblom M."/>
        </authorList>
    </citation>
    <scope>NUCLEOTIDE SEQUENCE</scope>
    <source>
        <strain evidence="7">X5P6</strain>
    </source>
</reference>
<dbReference type="InterPro" id="IPR036388">
    <property type="entry name" value="WH-like_DNA-bd_sf"/>
</dbReference>
<dbReference type="InterPro" id="IPR007627">
    <property type="entry name" value="RNA_pol_sigma70_r2"/>
</dbReference>
<dbReference type="AlphaFoldDB" id="A0AAU7ZMJ3"/>
<organism evidence="7">
    <name type="scientific">Tunturiibacter psychrotolerans</name>
    <dbReference type="NCBI Taxonomy" id="3069686"/>
    <lineage>
        <taxon>Bacteria</taxon>
        <taxon>Pseudomonadati</taxon>
        <taxon>Acidobacteriota</taxon>
        <taxon>Terriglobia</taxon>
        <taxon>Terriglobales</taxon>
        <taxon>Acidobacteriaceae</taxon>
        <taxon>Tunturiibacter</taxon>
    </lineage>
</organism>
<dbReference type="GO" id="GO:0016987">
    <property type="term" value="F:sigma factor activity"/>
    <property type="evidence" value="ECO:0007669"/>
    <property type="project" value="UniProtKB-KW"/>
</dbReference>
<evidence type="ECO:0000256" key="2">
    <source>
        <dbReference type="ARBA" id="ARBA00023015"/>
    </source>
</evidence>
<dbReference type="InterPro" id="IPR013324">
    <property type="entry name" value="RNA_pol_sigma_r3/r4-like"/>
</dbReference>
<evidence type="ECO:0000259" key="6">
    <source>
        <dbReference type="Pfam" id="PF08281"/>
    </source>
</evidence>
<dbReference type="SUPFAM" id="SSF88659">
    <property type="entry name" value="Sigma3 and sigma4 domains of RNA polymerase sigma factors"/>
    <property type="match status" value="1"/>
</dbReference>
<sequence>MNLPISTNSGAFLSHTLKQMSDEWLVLAAKDGDVNAFVELRDRHSPRILSTAYRITRNWEDAEDALQDTFLKVFVHLNRFEGRSSFSTWVTKIVINTSLMILRKKRANKELSIDASGDDFISDDRRELPDCRETPERGYVRHERSELLRKAIRRLPPVLRGALELQQAQEYSIQEIGNSLGISSAAAKSRLLRAKVRLQTLLQNKT</sequence>
<dbReference type="Pfam" id="PF04542">
    <property type="entry name" value="Sigma70_r2"/>
    <property type="match status" value="1"/>
</dbReference>
<evidence type="ECO:0000256" key="3">
    <source>
        <dbReference type="ARBA" id="ARBA00023082"/>
    </source>
</evidence>
<keyword evidence="4" id="KW-0804">Transcription</keyword>
<dbReference type="InterPro" id="IPR013249">
    <property type="entry name" value="RNA_pol_sigma70_r4_t2"/>
</dbReference>
<dbReference type="GO" id="GO:0003677">
    <property type="term" value="F:DNA binding"/>
    <property type="evidence" value="ECO:0007669"/>
    <property type="project" value="InterPro"/>
</dbReference>
<keyword evidence="3" id="KW-0731">Sigma factor</keyword>
<proteinExistence type="inferred from homology"/>
<accession>A0AAU7ZMJ3</accession>
<evidence type="ECO:0000259" key="5">
    <source>
        <dbReference type="Pfam" id="PF04542"/>
    </source>
</evidence>